<evidence type="ECO:0000256" key="1">
    <source>
        <dbReference type="SAM" id="MobiDB-lite"/>
    </source>
</evidence>
<gene>
    <name evidence="2" type="ORF">CPLU01_11724</name>
</gene>
<dbReference type="AlphaFoldDB" id="A0A8H6N7U6"/>
<feature type="region of interest" description="Disordered" evidence="1">
    <location>
        <begin position="1"/>
        <end position="40"/>
    </location>
</feature>
<sequence>MPRKSCLKSASPAGRSYLGREPGGNYYEDSQEAEEGVTRQDFIKNQQALQIERYKERMAQEDALKNHYQHVPRRGSAPRTHTSPGAVRFTGETTYIYQPDRVLAETSDYLVIGFAISKVTEHSMEPCACRFRRPVYI</sequence>
<evidence type="ECO:0000313" key="2">
    <source>
        <dbReference type="EMBL" id="KAF6822903.1"/>
    </source>
</evidence>
<dbReference type="Proteomes" id="UP000654918">
    <property type="component" value="Unassembled WGS sequence"/>
</dbReference>
<reference evidence="2" key="1">
    <citation type="journal article" date="2020" name="Phytopathology">
        <title>Genome Sequence Resources of Colletotrichum truncatum, C. plurivorum, C. musicola, and C. sojae: Four Species Pathogenic to Soybean (Glycine max).</title>
        <authorList>
            <person name="Rogerio F."/>
            <person name="Boufleur T.R."/>
            <person name="Ciampi-Guillardi M."/>
            <person name="Sukno S.A."/>
            <person name="Thon M.R."/>
            <person name="Massola Junior N.S."/>
            <person name="Baroncelli R."/>
        </authorList>
    </citation>
    <scope>NUCLEOTIDE SEQUENCE</scope>
    <source>
        <strain evidence="2">LFN00145</strain>
    </source>
</reference>
<organism evidence="2 3">
    <name type="scientific">Colletotrichum plurivorum</name>
    <dbReference type="NCBI Taxonomy" id="2175906"/>
    <lineage>
        <taxon>Eukaryota</taxon>
        <taxon>Fungi</taxon>
        <taxon>Dikarya</taxon>
        <taxon>Ascomycota</taxon>
        <taxon>Pezizomycotina</taxon>
        <taxon>Sordariomycetes</taxon>
        <taxon>Hypocreomycetidae</taxon>
        <taxon>Glomerellales</taxon>
        <taxon>Glomerellaceae</taxon>
        <taxon>Colletotrichum</taxon>
        <taxon>Colletotrichum orchidearum species complex</taxon>
    </lineage>
</organism>
<comment type="caution">
    <text evidence="2">The sequence shown here is derived from an EMBL/GenBank/DDBJ whole genome shotgun (WGS) entry which is preliminary data.</text>
</comment>
<protein>
    <submittedName>
        <fullName evidence="2">Uncharacterized protein</fullName>
    </submittedName>
</protein>
<name>A0A8H6N7U6_9PEZI</name>
<keyword evidence="3" id="KW-1185">Reference proteome</keyword>
<evidence type="ECO:0000313" key="3">
    <source>
        <dbReference type="Proteomes" id="UP000654918"/>
    </source>
</evidence>
<proteinExistence type="predicted"/>
<dbReference type="EMBL" id="WIGO01000225">
    <property type="protein sequence ID" value="KAF6822903.1"/>
    <property type="molecule type" value="Genomic_DNA"/>
</dbReference>
<accession>A0A8H6N7U6</accession>